<dbReference type="CDD" id="cd03785">
    <property type="entry name" value="GT28_MurG"/>
    <property type="match status" value="1"/>
</dbReference>
<comment type="catalytic activity">
    <reaction evidence="10">
        <text>di-trans,octa-cis-undecaprenyl diphospho-N-acetyl-alpha-D-muramoyl-L-alanyl-D-glutamyl-meso-2,6-diaminopimeloyl-D-alanyl-D-alanine + UDP-N-acetyl-alpha-D-glucosamine = di-trans,octa-cis-undecaprenyl diphospho-[N-acetyl-alpha-D-glucosaminyl-(1-&gt;4)]-N-acetyl-alpha-D-muramoyl-L-alanyl-D-glutamyl-meso-2,6-diaminopimeloyl-D-alanyl-D-alanine + UDP + H(+)</text>
        <dbReference type="Rhea" id="RHEA:31227"/>
        <dbReference type="ChEBI" id="CHEBI:15378"/>
        <dbReference type="ChEBI" id="CHEBI:57705"/>
        <dbReference type="ChEBI" id="CHEBI:58223"/>
        <dbReference type="ChEBI" id="CHEBI:61387"/>
        <dbReference type="ChEBI" id="CHEBI:61388"/>
        <dbReference type="EC" id="2.4.1.227"/>
    </reaction>
</comment>
<keyword evidence="6 10" id="KW-0573">Peptidoglycan synthesis</keyword>
<evidence type="ECO:0000256" key="7">
    <source>
        <dbReference type="ARBA" id="ARBA00023136"/>
    </source>
</evidence>
<dbReference type="Gene3D" id="3.40.50.2000">
    <property type="entry name" value="Glycogen Phosphorylase B"/>
    <property type="match status" value="2"/>
</dbReference>
<dbReference type="GO" id="GO:0009252">
    <property type="term" value="P:peptidoglycan biosynthetic process"/>
    <property type="evidence" value="ECO:0007669"/>
    <property type="project" value="UniProtKB-UniRule"/>
</dbReference>
<dbReference type="InterPro" id="IPR006009">
    <property type="entry name" value="GlcNAc_MurG"/>
</dbReference>
<dbReference type="EC" id="2.4.1.227" evidence="10"/>
<evidence type="ECO:0000256" key="6">
    <source>
        <dbReference type="ARBA" id="ARBA00022984"/>
    </source>
</evidence>
<dbReference type="PANTHER" id="PTHR21015">
    <property type="entry name" value="UDP-N-ACETYLGLUCOSAMINE--N-ACETYLMURAMYL-(PENTAPEPTIDE) PYROPHOSPHORYL-UNDECAPRENOL N-ACETYLGLUCOSAMINE TRANSFERASE 1"/>
    <property type="match status" value="1"/>
</dbReference>
<dbReference type="Pfam" id="PF03033">
    <property type="entry name" value="Glyco_transf_28"/>
    <property type="match status" value="1"/>
</dbReference>
<dbReference type="UniPathway" id="UPA00219"/>
<comment type="pathway">
    <text evidence="10">Cell wall biogenesis; peptidoglycan biosynthesis.</text>
</comment>
<protein>
    <recommendedName>
        <fullName evidence="10">UDP-N-acetylglucosamine--N-acetylmuramyl-(pentapeptide) pyrophosphoryl-undecaprenol N-acetylglucosamine transferase</fullName>
        <ecNumber evidence="10">2.4.1.227</ecNumber>
    </recommendedName>
    <alternativeName>
        <fullName evidence="10">Undecaprenyl-PP-MurNAc-pentapeptide-UDPGlcNAc GlcNAc transferase</fullName>
    </alternativeName>
</protein>
<comment type="caution">
    <text evidence="10">Lacks conserved residue(s) required for the propagation of feature annotation.</text>
</comment>
<proteinExistence type="inferred from homology"/>
<keyword evidence="14" id="KW-1185">Reference proteome</keyword>
<dbReference type="InterPro" id="IPR004276">
    <property type="entry name" value="GlycoTrans_28_N"/>
</dbReference>
<evidence type="ECO:0000256" key="5">
    <source>
        <dbReference type="ARBA" id="ARBA00022960"/>
    </source>
</evidence>
<dbReference type="GO" id="GO:0005975">
    <property type="term" value="P:carbohydrate metabolic process"/>
    <property type="evidence" value="ECO:0007669"/>
    <property type="project" value="InterPro"/>
</dbReference>
<evidence type="ECO:0000256" key="10">
    <source>
        <dbReference type="HAMAP-Rule" id="MF_00033"/>
    </source>
</evidence>
<dbReference type="HOGENOM" id="CLU_037404_0_1_9"/>
<comment type="function">
    <text evidence="10">Cell wall formation. Catalyzes the transfer of a GlcNAc subunit on undecaprenyl-pyrophosphoryl-MurNAc-pentapeptide (lipid intermediate I) to form undecaprenyl-pyrophosphoryl-MurNAc-(pentapeptide)GlcNAc (lipid intermediate II).</text>
</comment>
<sequence>MRVLITGGGTGGHLYPALAVAGLLKEYVPSGEILFVGTGEGLESTVVPAAGYSFRRIGAVKWPRRLSLKMPGVFWGLGKGYLQGIKIIKEFRPDAVFATGGYVSVPVGLAAVRRGVPLFLHEQNAIPGMANRLLARWAKVTFTTFPLRKETFPRKANSIHSGLPVRKEILRTERRDGLRYFGFDDDCFTLLVTGGSRGARSINIVMQEIYLKICAGEAFLPGLQVIHLTGMDEYQAYCRKLSAKGIYGSKIGKLVIRPYLDKMEYALAAADLVISRAGAATLAELTARGLPAVLVPYPYATGDHQYHNARYLEEAGAAVLIREEDLTAERLLREIGRIVGDRQLRQKMAEQSHRLGRPEAGEVIVRTIIQKITSK</sequence>
<dbReference type="Proteomes" id="UP000000467">
    <property type="component" value="Chromosome"/>
</dbReference>
<dbReference type="KEGG" id="tpz:Tph_c12640"/>
<keyword evidence="3 10" id="KW-0328">Glycosyltransferase</keyword>
<dbReference type="GO" id="GO:0071555">
    <property type="term" value="P:cell wall organization"/>
    <property type="evidence" value="ECO:0007669"/>
    <property type="project" value="UniProtKB-KW"/>
</dbReference>
<gene>
    <name evidence="10 13" type="primary">murG</name>
    <name evidence="13" type="ordered locus">Tph_c12640</name>
</gene>
<dbReference type="EMBL" id="CP003732">
    <property type="protein sequence ID" value="AFV11485.1"/>
    <property type="molecule type" value="Genomic_DNA"/>
</dbReference>
<feature type="domain" description="Glycosyl transferase family 28 C-terminal" evidence="12">
    <location>
        <begin position="189"/>
        <end position="354"/>
    </location>
</feature>
<dbReference type="RefSeq" id="WP_015050366.1">
    <property type="nucleotide sequence ID" value="NC_018870.1"/>
</dbReference>
<evidence type="ECO:0000259" key="11">
    <source>
        <dbReference type="Pfam" id="PF03033"/>
    </source>
</evidence>
<keyword evidence="8 10" id="KW-0131">Cell cycle</keyword>
<evidence type="ECO:0000256" key="9">
    <source>
        <dbReference type="ARBA" id="ARBA00023316"/>
    </source>
</evidence>
<dbReference type="AlphaFoldDB" id="K4LHQ4"/>
<dbReference type="GO" id="GO:0051991">
    <property type="term" value="F:UDP-N-acetyl-D-glucosamine:N-acetylmuramoyl-L-alanyl-D-glutamyl-meso-2,6-diaminopimelyl-D-alanyl-D-alanine-diphosphoundecaprenol 4-beta-N-acetylglucosaminlytransferase activity"/>
    <property type="evidence" value="ECO:0007669"/>
    <property type="project" value="RHEA"/>
</dbReference>
<feature type="binding site" evidence="10">
    <location>
        <position position="166"/>
    </location>
    <ligand>
        <name>UDP-N-acetyl-alpha-D-glucosamine</name>
        <dbReference type="ChEBI" id="CHEBI:57705"/>
    </ligand>
</feature>
<feature type="binding site" evidence="10">
    <location>
        <begin position="10"/>
        <end position="12"/>
    </location>
    <ligand>
        <name>UDP-N-acetyl-alpha-D-glucosamine</name>
        <dbReference type="ChEBI" id="CHEBI:57705"/>
    </ligand>
</feature>
<keyword evidence="4 10" id="KW-0808">Transferase</keyword>
<name>K4LHQ4_THEPS</name>
<dbReference type="GO" id="GO:0050511">
    <property type="term" value="F:undecaprenyldiphospho-muramoylpentapeptide beta-N-acetylglucosaminyltransferase activity"/>
    <property type="evidence" value="ECO:0007669"/>
    <property type="project" value="UniProtKB-UniRule"/>
</dbReference>
<comment type="subcellular location">
    <subcellularLocation>
        <location evidence="10">Cell membrane</location>
        <topology evidence="10">Peripheral membrane protein</topology>
        <orientation evidence="10">Cytoplasmic side</orientation>
    </subcellularLocation>
</comment>
<evidence type="ECO:0000313" key="13">
    <source>
        <dbReference type="EMBL" id="AFV11485.1"/>
    </source>
</evidence>
<dbReference type="eggNOG" id="COG0707">
    <property type="taxonomic scope" value="Bacteria"/>
</dbReference>
<keyword evidence="1 10" id="KW-1003">Cell membrane</keyword>
<dbReference type="PANTHER" id="PTHR21015:SF22">
    <property type="entry name" value="GLYCOSYLTRANSFERASE"/>
    <property type="match status" value="1"/>
</dbReference>
<feature type="binding site" evidence="10">
    <location>
        <position position="124"/>
    </location>
    <ligand>
        <name>UDP-N-acetyl-alpha-D-glucosamine</name>
        <dbReference type="ChEBI" id="CHEBI:57705"/>
    </ligand>
</feature>
<dbReference type="SUPFAM" id="SSF53756">
    <property type="entry name" value="UDP-Glycosyltransferase/glycogen phosphorylase"/>
    <property type="match status" value="1"/>
</dbReference>
<feature type="binding site" evidence="10">
    <location>
        <position position="196"/>
    </location>
    <ligand>
        <name>UDP-N-acetyl-alpha-D-glucosamine</name>
        <dbReference type="ChEBI" id="CHEBI:57705"/>
    </ligand>
</feature>
<keyword evidence="5 10" id="KW-0133">Cell shape</keyword>
<evidence type="ECO:0000313" key="14">
    <source>
        <dbReference type="Proteomes" id="UP000000467"/>
    </source>
</evidence>
<evidence type="ECO:0000256" key="4">
    <source>
        <dbReference type="ARBA" id="ARBA00022679"/>
    </source>
</evidence>
<dbReference type="InterPro" id="IPR007235">
    <property type="entry name" value="Glyco_trans_28_C"/>
</dbReference>
<dbReference type="NCBIfam" id="TIGR01133">
    <property type="entry name" value="murG"/>
    <property type="match status" value="1"/>
</dbReference>
<comment type="similarity">
    <text evidence="10">Belongs to the glycosyltransferase 28 family. MurG subfamily.</text>
</comment>
<evidence type="ECO:0000256" key="1">
    <source>
        <dbReference type="ARBA" id="ARBA00022475"/>
    </source>
</evidence>
<dbReference type="GO" id="GO:0051301">
    <property type="term" value="P:cell division"/>
    <property type="evidence" value="ECO:0007669"/>
    <property type="project" value="UniProtKB-KW"/>
</dbReference>
<dbReference type="HAMAP" id="MF_00033">
    <property type="entry name" value="MurG"/>
    <property type="match status" value="1"/>
</dbReference>
<dbReference type="GO" id="GO:0005886">
    <property type="term" value="C:plasma membrane"/>
    <property type="evidence" value="ECO:0007669"/>
    <property type="project" value="UniProtKB-SubCell"/>
</dbReference>
<dbReference type="Pfam" id="PF04101">
    <property type="entry name" value="Glyco_tran_28_C"/>
    <property type="match status" value="1"/>
</dbReference>
<accession>K4LHQ4</accession>
<reference evidence="13 14" key="1">
    <citation type="journal article" date="2012" name="BMC Genomics">
        <title>Genome-guided analysis of physiological and morphological traits of the fermentative acetate oxidizer Thermacetogenium phaeum.</title>
        <authorList>
            <person name="Oehler D."/>
            <person name="Poehlein A."/>
            <person name="Leimbach A."/>
            <person name="Muller N."/>
            <person name="Daniel R."/>
            <person name="Gottschalk G."/>
            <person name="Schink B."/>
        </authorList>
    </citation>
    <scope>NUCLEOTIDE SEQUENCE [LARGE SCALE GENOMIC DNA]</scope>
    <source>
        <strain evidence="14">ATCC BAA-254 / DSM 26808 / PB</strain>
    </source>
</reference>
<keyword evidence="2 10" id="KW-0132">Cell division</keyword>
<keyword evidence="7 10" id="KW-0472">Membrane</keyword>
<dbReference type="STRING" id="1089553.Tph_c12640"/>
<evidence type="ECO:0000256" key="3">
    <source>
        <dbReference type="ARBA" id="ARBA00022676"/>
    </source>
</evidence>
<feature type="domain" description="Glycosyltransferase family 28 N-terminal" evidence="11">
    <location>
        <begin position="3"/>
        <end position="142"/>
    </location>
</feature>
<evidence type="ECO:0000259" key="12">
    <source>
        <dbReference type="Pfam" id="PF04101"/>
    </source>
</evidence>
<organism evidence="13 14">
    <name type="scientific">Thermacetogenium phaeum (strain ATCC BAA-254 / DSM 26808 / PB)</name>
    <dbReference type="NCBI Taxonomy" id="1089553"/>
    <lineage>
        <taxon>Bacteria</taxon>
        <taxon>Bacillati</taxon>
        <taxon>Bacillota</taxon>
        <taxon>Clostridia</taxon>
        <taxon>Thermoanaerobacterales</taxon>
        <taxon>Thermoanaerobacteraceae</taxon>
        <taxon>Thermacetogenium</taxon>
    </lineage>
</organism>
<dbReference type="OrthoDB" id="9808936at2"/>
<feature type="binding site" evidence="10">
    <location>
        <position position="305"/>
    </location>
    <ligand>
        <name>UDP-N-acetyl-alpha-D-glucosamine</name>
        <dbReference type="ChEBI" id="CHEBI:57705"/>
    </ligand>
</feature>
<evidence type="ECO:0000256" key="8">
    <source>
        <dbReference type="ARBA" id="ARBA00023306"/>
    </source>
</evidence>
<evidence type="ECO:0000256" key="2">
    <source>
        <dbReference type="ARBA" id="ARBA00022618"/>
    </source>
</evidence>
<keyword evidence="9 10" id="KW-0961">Cell wall biogenesis/degradation</keyword>
<dbReference type="GO" id="GO:0008360">
    <property type="term" value="P:regulation of cell shape"/>
    <property type="evidence" value="ECO:0007669"/>
    <property type="project" value="UniProtKB-KW"/>
</dbReference>